<gene>
    <name evidence="3" type="ORF">DSM106044_03762</name>
</gene>
<dbReference type="InterPro" id="IPR050490">
    <property type="entry name" value="Bact_solute-bd_prot1"/>
</dbReference>
<dbReference type="EMBL" id="QGQD01000069">
    <property type="protein sequence ID" value="TLC99559.1"/>
    <property type="molecule type" value="Genomic_DNA"/>
</dbReference>
<feature type="compositionally biased region" description="Polar residues" evidence="1">
    <location>
        <begin position="34"/>
        <end position="58"/>
    </location>
</feature>
<evidence type="ECO:0000256" key="1">
    <source>
        <dbReference type="SAM" id="MobiDB-lite"/>
    </source>
</evidence>
<dbReference type="PANTHER" id="PTHR43649:SF12">
    <property type="entry name" value="DIACETYLCHITOBIOSE BINDING PROTEIN DASA"/>
    <property type="match status" value="1"/>
</dbReference>
<comment type="caution">
    <text evidence="3">The sequence shown here is derived from an EMBL/GenBank/DDBJ whole genome shotgun (WGS) entry which is preliminary data.</text>
</comment>
<dbReference type="Proteomes" id="UP000306509">
    <property type="component" value="Unassembled WGS sequence"/>
</dbReference>
<dbReference type="PANTHER" id="PTHR43649">
    <property type="entry name" value="ARABINOSE-BINDING PROTEIN-RELATED"/>
    <property type="match status" value="1"/>
</dbReference>
<dbReference type="SUPFAM" id="SSF53850">
    <property type="entry name" value="Periplasmic binding protein-like II"/>
    <property type="match status" value="1"/>
</dbReference>
<dbReference type="Gene3D" id="3.40.190.10">
    <property type="entry name" value="Periplasmic binding protein-like II"/>
    <property type="match status" value="2"/>
</dbReference>
<keyword evidence="2" id="KW-0732">Signal</keyword>
<feature type="signal peptide" evidence="2">
    <location>
        <begin position="1"/>
        <end position="24"/>
    </location>
</feature>
<dbReference type="InterPro" id="IPR006059">
    <property type="entry name" value="SBP"/>
</dbReference>
<sequence precursor="true">MNSMKLRKVLGVTLAATISAAALAGCGGSGESKTAVTESKGTEAVQETTGDTTASDTEAGSAETAKRDEAKEGVTITVAASSNWIKDIDKELAAKYEEESGNTIQWQASPDDQYTNVLNSKFAVGEGPDIYLTQSGAGIQEYQPSEHALDLSGEEWVSRYRDWAKEGTTYDGKIVQCLTWSADGWAMLYNPDIFEKAGIKEVPKTFDSFMEACEAIKNLGITPIYEPGAAQWHQATWLDTLSAQAEESKPGLRESLNQDTAKFAEQEGLLKGLEQMKQIEEAGYFGEEFMSNTWESSVDKMITGEYAMILVYTTFQNEIMAKDPSTNADKWEMFQVPLNDNTVFAQSSGGVGRSINKDSKVIDAAKDYFNFLTRKDNLETYYAARQDLGQCSFTDIEGNVSNGYKTVVSNGTGVGQNFETGVTNWNSTEIGIQVQNMYLGGTAMEVLEGIDAMREPLFEK</sequence>
<keyword evidence="4" id="KW-1185">Reference proteome</keyword>
<dbReference type="STRING" id="180332.GCA_000797495_01568"/>
<dbReference type="PROSITE" id="PS51257">
    <property type="entry name" value="PROKAR_LIPOPROTEIN"/>
    <property type="match status" value="1"/>
</dbReference>
<evidence type="ECO:0000313" key="4">
    <source>
        <dbReference type="Proteomes" id="UP000306509"/>
    </source>
</evidence>
<proteinExistence type="predicted"/>
<dbReference type="AlphaFoldDB" id="A0A4U8Q436"/>
<accession>A0A4U8Q436</accession>
<reference evidence="3 4" key="1">
    <citation type="journal article" date="2019" name="Anaerobe">
        <title>Detection of Robinsoniella peoriensis in multiple bone samples of a trauma patient.</title>
        <authorList>
            <person name="Schrottner P."/>
            <person name="Hartwich K."/>
            <person name="Bunk B."/>
            <person name="Schober I."/>
            <person name="Helbig S."/>
            <person name="Rudolph W.W."/>
            <person name="Gunzer F."/>
        </authorList>
    </citation>
    <scope>NUCLEOTIDE SEQUENCE [LARGE SCALE GENOMIC DNA]</scope>
    <source>
        <strain evidence="3 4">DSM 106044</strain>
    </source>
</reference>
<name>A0A4U8Q436_9FIRM</name>
<evidence type="ECO:0000313" key="3">
    <source>
        <dbReference type="EMBL" id="TLC99559.1"/>
    </source>
</evidence>
<evidence type="ECO:0000256" key="2">
    <source>
        <dbReference type="SAM" id="SignalP"/>
    </source>
</evidence>
<organism evidence="3 4">
    <name type="scientific">Robinsoniella peoriensis</name>
    <dbReference type="NCBI Taxonomy" id="180332"/>
    <lineage>
        <taxon>Bacteria</taxon>
        <taxon>Bacillati</taxon>
        <taxon>Bacillota</taxon>
        <taxon>Clostridia</taxon>
        <taxon>Lachnospirales</taxon>
        <taxon>Lachnospiraceae</taxon>
        <taxon>Robinsoniella</taxon>
    </lineage>
</organism>
<feature type="region of interest" description="Disordered" evidence="1">
    <location>
        <begin position="26"/>
        <end position="68"/>
    </location>
</feature>
<dbReference type="Pfam" id="PF01547">
    <property type="entry name" value="SBP_bac_1"/>
    <property type="match status" value="1"/>
</dbReference>
<dbReference type="RefSeq" id="WP_138003381.1">
    <property type="nucleotide sequence ID" value="NZ_QGQD01000069.1"/>
</dbReference>
<protein>
    <submittedName>
        <fullName evidence="3">Carbohydrate ABC transporter, N-acetylglucosamine/diacetylchitobiose-binding protein</fullName>
    </submittedName>
</protein>
<feature type="chain" id="PRO_5039612233" evidence="2">
    <location>
        <begin position="25"/>
        <end position="460"/>
    </location>
</feature>